<keyword evidence="3" id="KW-0678">Repressor</keyword>
<dbReference type="GO" id="GO:0000978">
    <property type="term" value="F:RNA polymerase II cis-regulatory region sequence-specific DNA binding"/>
    <property type="evidence" value="ECO:0007669"/>
    <property type="project" value="TreeGrafter"/>
</dbReference>
<feature type="domain" description="AXH" evidence="16">
    <location>
        <begin position="221"/>
        <end position="350"/>
    </location>
</feature>
<dbReference type="PROSITE" id="PS50118">
    <property type="entry name" value="HMG_BOX_2"/>
    <property type="match status" value="1"/>
</dbReference>
<protein>
    <recommendedName>
        <fullName evidence="2">HMG box-containing protein 1</fullName>
    </recommendedName>
    <alternativeName>
        <fullName evidence="12">HMG box transcription factor 1</fullName>
    </alternativeName>
    <alternativeName>
        <fullName evidence="11">High mobility group box transcription factor 1</fullName>
    </alternativeName>
</protein>
<evidence type="ECO:0000256" key="13">
    <source>
        <dbReference type="PROSITE-ProRule" id="PRU00267"/>
    </source>
</evidence>
<evidence type="ECO:0000256" key="7">
    <source>
        <dbReference type="ARBA" id="ARBA00023125"/>
    </source>
</evidence>
<dbReference type="PANTHER" id="PTHR15499">
    <property type="entry name" value="HMG BOX-CONTAINING PROTEIN 1"/>
    <property type="match status" value="1"/>
</dbReference>
<organism evidence="17 18">
    <name type="scientific">Amphibalanus amphitrite</name>
    <name type="common">Striped barnacle</name>
    <name type="synonym">Balanus amphitrite</name>
    <dbReference type="NCBI Taxonomy" id="1232801"/>
    <lineage>
        <taxon>Eukaryota</taxon>
        <taxon>Metazoa</taxon>
        <taxon>Ecdysozoa</taxon>
        <taxon>Arthropoda</taxon>
        <taxon>Crustacea</taxon>
        <taxon>Multicrustacea</taxon>
        <taxon>Cirripedia</taxon>
        <taxon>Thoracica</taxon>
        <taxon>Thoracicalcarea</taxon>
        <taxon>Balanomorpha</taxon>
        <taxon>Balanoidea</taxon>
        <taxon>Balanidae</taxon>
        <taxon>Amphibalaninae</taxon>
        <taxon>Amphibalanus</taxon>
    </lineage>
</organism>
<dbReference type="SUPFAM" id="SSF47095">
    <property type="entry name" value="HMG-box"/>
    <property type="match status" value="1"/>
</dbReference>
<dbReference type="InterPro" id="IPR036096">
    <property type="entry name" value="Ataxin_AXH_dom_sf"/>
</dbReference>
<feature type="region of interest" description="Disordered" evidence="14">
    <location>
        <begin position="131"/>
        <end position="159"/>
    </location>
</feature>
<dbReference type="Gene3D" id="1.10.30.10">
    <property type="entry name" value="High mobility group box domain"/>
    <property type="match status" value="1"/>
</dbReference>
<dbReference type="SMART" id="SM00536">
    <property type="entry name" value="AXH"/>
    <property type="match status" value="1"/>
</dbReference>
<dbReference type="InterPro" id="IPR036910">
    <property type="entry name" value="HMG_box_dom_sf"/>
</dbReference>
<gene>
    <name evidence="17" type="primary">HBP1</name>
    <name evidence="17" type="ORF">FJT64_000048</name>
</gene>
<dbReference type="InterPro" id="IPR003652">
    <property type="entry name" value="Ataxin_AXH_dom"/>
</dbReference>
<dbReference type="PANTHER" id="PTHR15499:SF3">
    <property type="entry name" value="HMG BOX-CONTAINING PROTEIN 1"/>
    <property type="match status" value="1"/>
</dbReference>
<evidence type="ECO:0000256" key="12">
    <source>
        <dbReference type="ARBA" id="ARBA00030708"/>
    </source>
</evidence>
<reference evidence="17 18" key="1">
    <citation type="submission" date="2019-07" db="EMBL/GenBank/DDBJ databases">
        <title>Draft genome assembly of a fouling barnacle, Amphibalanus amphitrite (Darwin, 1854): The first reference genome for Thecostraca.</title>
        <authorList>
            <person name="Kim W."/>
        </authorList>
    </citation>
    <scope>NUCLEOTIDE SEQUENCE [LARGE SCALE GENOMIC DNA]</scope>
    <source>
        <strain evidence="17">SNU_AA5</strain>
        <tissue evidence="17">Soma without cirri and trophi</tissue>
    </source>
</reference>
<dbReference type="GO" id="GO:0016055">
    <property type="term" value="P:Wnt signaling pathway"/>
    <property type="evidence" value="ECO:0007669"/>
    <property type="project" value="UniProtKB-KW"/>
</dbReference>
<dbReference type="Proteomes" id="UP000440578">
    <property type="component" value="Unassembled WGS sequence"/>
</dbReference>
<proteinExistence type="predicted"/>
<keyword evidence="5" id="KW-0832">Ubl conjugation</keyword>
<evidence type="ECO:0000259" key="16">
    <source>
        <dbReference type="PROSITE" id="PS51148"/>
    </source>
</evidence>
<evidence type="ECO:0000256" key="2">
    <source>
        <dbReference type="ARBA" id="ARBA00017229"/>
    </source>
</evidence>
<evidence type="ECO:0000256" key="10">
    <source>
        <dbReference type="ARBA" id="ARBA00025095"/>
    </source>
</evidence>
<evidence type="ECO:0000256" key="8">
    <source>
        <dbReference type="ARBA" id="ARBA00023163"/>
    </source>
</evidence>
<evidence type="ECO:0000313" key="17">
    <source>
        <dbReference type="EMBL" id="KAF0314782.1"/>
    </source>
</evidence>
<evidence type="ECO:0000256" key="6">
    <source>
        <dbReference type="ARBA" id="ARBA00023015"/>
    </source>
</evidence>
<evidence type="ECO:0000256" key="4">
    <source>
        <dbReference type="ARBA" id="ARBA00022687"/>
    </source>
</evidence>
<feature type="region of interest" description="Disordered" evidence="14">
    <location>
        <begin position="341"/>
        <end position="408"/>
    </location>
</feature>
<evidence type="ECO:0000259" key="15">
    <source>
        <dbReference type="PROSITE" id="PS50118"/>
    </source>
</evidence>
<comment type="caution">
    <text evidence="17">The sequence shown here is derived from an EMBL/GenBank/DDBJ whole genome shotgun (WGS) entry which is preliminary data.</text>
</comment>
<comment type="subcellular location">
    <subcellularLocation>
        <location evidence="1">Nucleus</location>
    </subcellularLocation>
</comment>
<dbReference type="InterPro" id="IPR039655">
    <property type="entry name" value="HBP1"/>
</dbReference>
<dbReference type="AlphaFoldDB" id="A0A6A4XI23"/>
<evidence type="ECO:0000256" key="3">
    <source>
        <dbReference type="ARBA" id="ARBA00022491"/>
    </source>
</evidence>
<dbReference type="GO" id="GO:0000981">
    <property type="term" value="F:DNA-binding transcription factor activity, RNA polymerase II-specific"/>
    <property type="evidence" value="ECO:0007669"/>
    <property type="project" value="TreeGrafter"/>
</dbReference>
<keyword evidence="18" id="KW-1185">Reference proteome</keyword>
<feature type="region of interest" description="Disordered" evidence="14">
    <location>
        <begin position="1"/>
        <end position="80"/>
    </location>
</feature>
<comment type="function">
    <text evidence="10">Transcriptional repressor that binds to the promoter region of target genes. Plays a role in the regulation of the cell cycle and of the Wnt pathway. Binds preferentially to the sequence 5'-TTCATTCATTCA-3'. Binding to the histone H1.0 promoter is enhanced by interaction with RB1. Disrupts the interaction between DNA and TCF4.</text>
</comment>
<dbReference type="PROSITE" id="PS51148">
    <property type="entry name" value="AXH"/>
    <property type="match status" value="1"/>
</dbReference>
<dbReference type="CDD" id="cd21988">
    <property type="entry name" value="HMG-box_HBP1"/>
    <property type="match status" value="1"/>
</dbReference>
<keyword evidence="4" id="KW-0879">Wnt signaling pathway</keyword>
<accession>A0A6A4XI23</accession>
<feature type="compositionally biased region" description="Basic and acidic residues" evidence="14">
    <location>
        <begin position="1"/>
        <end position="12"/>
    </location>
</feature>
<feature type="compositionally biased region" description="Low complexity" evidence="14">
    <location>
        <begin position="57"/>
        <end position="70"/>
    </location>
</feature>
<dbReference type="SUPFAM" id="SSF102031">
    <property type="entry name" value="AXH domain"/>
    <property type="match status" value="1"/>
</dbReference>
<keyword evidence="6" id="KW-0805">Transcription regulation</keyword>
<evidence type="ECO:0000256" key="1">
    <source>
        <dbReference type="ARBA" id="ARBA00004123"/>
    </source>
</evidence>
<evidence type="ECO:0000256" key="9">
    <source>
        <dbReference type="ARBA" id="ARBA00023242"/>
    </source>
</evidence>
<keyword evidence="8" id="KW-0804">Transcription</keyword>
<dbReference type="InterPro" id="IPR009071">
    <property type="entry name" value="HMG_box_dom"/>
</dbReference>
<dbReference type="GO" id="GO:0003723">
    <property type="term" value="F:RNA binding"/>
    <property type="evidence" value="ECO:0007669"/>
    <property type="project" value="InterPro"/>
</dbReference>
<feature type="DNA-binding region" description="HMG box" evidence="13">
    <location>
        <begin position="406"/>
        <end position="474"/>
    </location>
</feature>
<evidence type="ECO:0000256" key="11">
    <source>
        <dbReference type="ARBA" id="ARBA00030026"/>
    </source>
</evidence>
<evidence type="ECO:0000313" key="18">
    <source>
        <dbReference type="Proteomes" id="UP000440578"/>
    </source>
</evidence>
<evidence type="ECO:0000256" key="14">
    <source>
        <dbReference type="SAM" id="MobiDB-lite"/>
    </source>
</evidence>
<dbReference type="GO" id="GO:0005634">
    <property type="term" value="C:nucleus"/>
    <property type="evidence" value="ECO:0007669"/>
    <property type="project" value="UniProtKB-SubCell"/>
</dbReference>
<keyword evidence="9 13" id="KW-0539">Nucleus</keyword>
<sequence>MDVSVKIEKMDVELSGGEEPLPTAPEPRPAGAGIRRQPPPPLQLHQPGADEPGPERPLAAHGGPPLAAAAVKRHKPIPPPLDLRMPASPLLCPPRTAIPVISPSSPYHQKNLPFRKRAFSWSNLKLEDGVPSTADHELAEEPPLSAPPPPGAGPLLSPRPLIRVDATSRSVPCTPHLALLTPSALLSPAPSHVSSSAGSSQEEIRTGDRFLFPPAGVPPASPHAWHSSVWHTFMAGTKISFHLSEPYWMPVEELVRLDGSAAPYGLLLRAVHTDVVGVEPDRCVLHLQAVYTGQPEFLAACAVQQPFFVQNVGWSSLCPEQTFEQYSVPCRELRQGDVCLTSGGPLQSPRPPLSVAHTPPGSPAARVVPPPPPPGPAGGGRPGAPPPSPAAAASAAGAAADKPVKPKRPMNGFMLFAKKYRVELINQHPGKDNRAISVMLGETWKGLPPEERERFTQQARILAEEKKRMYPDCWKRKRSVSAS</sequence>
<keyword evidence="7 13" id="KW-0238">DNA-binding</keyword>
<evidence type="ECO:0000256" key="5">
    <source>
        <dbReference type="ARBA" id="ARBA00022843"/>
    </source>
</evidence>
<dbReference type="Pfam" id="PF08517">
    <property type="entry name" value="AXH"/>
    <property type="match status" value="1"/>
</dbReference>
<name>A0A6A4XI23_AMPAM</name>
<dbReference type="OrthoDB" id="498543at2759"/>
<feature type="compositionally biased region" description="Low complexity" evidence="14">
    <location>
        <begin position="390"/>
        <end position="400"/>
    </location>
</feature>
<feature type="domain" description="HMG box" evidence="15">
    <location>
        <begin position="406"/>
        <end position="474"/>
    </location>
</feature>
<dbReference type="Pfam" id="PF00505">
    <property type="entry name" value="HMG_box"/>
    <property type="match status" value="1"/>
</dbReference>
<dbReference type="SMART" id="SM00398">
    <property type="entry name" value="HMG"/>
    <property type="match status" value="1"/>
</dbReference>
<dbReference type="EMBL" id="VIIS01000001">
    <property type="protein sequence ID" value="KAF0314782.1"/>
    <property type="molecule type" value="Genomic_DNA"/>
</dbReference>